<evidence type="ECO:0000256" key="1">
    <source>
        <dbReference type="ARBA" id="ARBA00022737"/>
    </source>
</evidence>
<feature type="chain" id="PRO_5042440600" evidence="6">
    <location>
        <begin position="19"/>
        <end position="1176"/>
    </location>
</feature>
<feature type="domain" description="Fibronectin type-III" evidence="8">
    <location>
        <begin position="364"/>
        <end position="461"/>
    </location>
</feature>
<dbReference type="FunFam" id="2.60.40.10:FF:000840">
    <property type="entry name" value="Roundabout guidance receptor 4"/>
    <property type="match status" value="1"/>
</dbReference>
<feature type="compositionally biased region" description="Polar residues" evidence="4">
    <location>
        <begin position="908"/>
        <end position="917"/>
    </location>
</feature>
<feature type="compositionally biased region" description="Polar residues" evidence="4">
    <location>
        <begin position="827"/>
        <end position="837"/>
    </location>
</feature>
<feature type="region of interest" description="Disordered" evidence="4">
    <location>
        <begin position="908"/>
        <end position="940"/>
    </location>
</feature>
<dbReference type="FunFam" id="2.60.40.10:FF:000065">
    <property type="entry name" value="roundabout homolog 1 isoform X3"/>
    <property type="match status" value="1"/>
</dbReference>
<keyword evidence="5" id="KW-0812">Transmembrane</keyword>
<feature type="region of interest" description="Disordered" evidence="4">
    <location>
        <begin position="745"/>
        <end position="766"/>
    </location>
</feature>
<dbReference type="InterPro" id="IPR003961">
    <property type="entry name" value="FN3_dom"/>
</dbReference>
<keyword evidence="3" id="KW-0393">Immunoglobulin domain</keyword>
<dbReference type="InterPro" id="IPR036179">
    <property type="entry name" value="Ig-like_dom_sf"/>
</dbReference>
<dbReference type="AlphaFoldDB" id="A0AAD1WML7"/>
<dbReference type="PROSITE" id="PS50835">
    <property type="entry name" value="IG_LIKE"/>
    <property type="match status" value="3"/>
</dbReference>
<evidence type="ECO:0000313" key="9">
    <source>
        <dbReference type="EMBL" id="CAH2320368.1"/>
    </source>
</evidence>
<dbReference type="PANTHER" id="PTHR44170">
    <property type="entry name" value="PROTEIN SIDEKICK"/>
    <property type="match status" value="1"/>
</dbReference>
<evidence type="ECO:0000256" key="3">
    <source>
        <dbReference type="ARBA" id="ARBA00023319"/>
    </source>
</evidence>
<evidence type="ECO:0000259" key="8">
    <source>
        <dbReference type="PROSITE" id="PS50853"/>
    </source>
</evidence>
<feature type="region of interest" description="Disordered" evidence="4">
    <location>
        <begin position="827"/>
        <end position="854"/>
    </location>
</feature>
<dbReference type="FunFam" id="2.60.40.10:FF:000026">
    <property type="entry name" value="roundabout homolog 2 isoform X1"/>
    <property type="match status" value="1"/>
</dbReference>
<name>A0AAD1WML7_PELCU</name>
<keyword evidence="10" id="KW-1185">Reference proteome</keyword>
<evidence type="ECO:0000256" key="2">
    <source>
        <dbReference type="ARBA" id="ARBA00023157"/>
    </source>
</evidence>
<dbReference type="InterPro" id="IPR003598">
    <property type="entry name" value="Ig_sub2"/>
</dbReference>
<dbReference type="PANTHER" id="PTHR44170:SF11">
    <property type="entry name" value="ROUNDABOUT HOMOLOG 4"/>
    <property type="match status" value="1"/>
</dbReference>
<dbReference type="Gene3D" id="2.60.40.10">
    <property type="entry name" value="Immunoglobulins"/>
    <property type="match status" value="5"/>
</dbReference>
<evidence type="ECO:0000259" key="7">
    <source>
        <dbReference type="PROSITE" id="PS50835"/>
    </source>
</evidence>
<feature type="domain" description="Ig-like" evidence="7">
    <location>
        <begin position="259"/>
        <end position="337"/>
    </location>
</feature>
<evidence type="ECO:0000256" key="5">
    <source>
        <dbReference type="SAM" id="Phobius"/>
    </source>
</evidence>
<keyword evidence="5" id="KW-1133">Transmembrane helix</keyword>
<protein>
    <submittedName>
        <fullName evidence="9">Roundabout homolog 4 isoform X1</fullName>
    </submittedName>
</protein>
<dbReference type="Pfam" id="PF13927">
    <property type="entry name" value="Ig_3"/>
    <property type="match status" value="1"/>
</dbReference>
<evidence type="ECO:0000256" key="4">
    <source>
        <dbReference type="SAM" id="MobiDB-lite"/>
    </source>
</evidence>
<feature type="signal peptide" evidence="6">
    <location>
        <begin position="1"/>
        <end position="18"/>
    </location>
</feature>
<evidence type="ECO:0000256" key="6">
    <source>
        <dbReference type="SAM" id="SignalP"/>
    </source>
</evidence>
<feature type="compositionally biased region" description="Polar residues" evidence="4">
    <location>
        <begin position="929"/>
        <end position="940"/>
    </location>
</feature>
<feature type="domain" description="Ig-like" evidence="7">
    <location>
        <begin position="168"/>
        <end position="254"/>
    </location>
</feature>
<feature type="domain" description="Fibronectin type-III" evidence="8">
    <location>
        <begin position="466"/>
        <end position="563"/>
    </location>
</feature>
<dbReference type="EMBL" id="OW240921">
    <property type="protein sequence ID" value="CAH2320368.1"/>
    <property type="molecule type" value="Genomic_DNA"/>
</dbReference>
<feature type="region of interest" description="Disordered" evidence="4">
    <location>
        <begin position="34"/>
        <end position="60"/>
    </location>
</feature>
<keyword evidence="2" id="KW-1015">Disulfide bond</keyword>
<keyword evidence="6" id="KW-0732">Signal</keyword>
<dbReference type="InterPro" id="IPR003599">
    <property type="entry name" value="Ig_sub"/>
</dbReference>
<dbReference type="InterPro" id="IPR036116">
    <property type="entry name" value="FN3_sf"/>
</dbReference>
<sequence>MFFLVFMAVFAALPLGWCSQVNYCQCDQPVKSKGHGTGHSYRQTRHLHHQGSRRRHRVRGSKTLSDEFAPRIIDHPSDLVVQKDKPATLNCRAEGNPAPTIEWYRNGEYVETNKNTQHPQRVLLPGGSLFFYQLKGKSDEGIYTCVARNHLGTAYSRNSSLFIAALRDDFRLQPSNALVAVGNPLIIDCLPPKGHPEPTVTWKKDGVPVTAGSRFTVAPGKLAISYALKSDSGVYVCVATNQAGEKESRGAQISVLEKPVITTKPVDIVTRSGSIVQFPCGVQGDPKPVVQWSKEGGELPQGRYEITGENTLRIKHVIAHDSGNYICTARNIMESVSAQGLLIVRDPLDTGQIDWQKEVHRQLANVRVVLDNITALPTSSVYVHWKVSSPSPLIEGYSVLYRLHKLSDSQWTEWILPVGTEYNAIIPSLRRGQTYDFKIRPFARKIYGTESNTRRIQIPDAVPDVPPQNINVTLGEDGNGSIIVSWDAPPLGIYSNNIKGYKVWCFGNETYPQSDWIVDEETKRLEIPALTSGVQYQVQVAAINDAGIGIPSKPKYIFLAADGTEVTREKEEGVLYLDFVLQVLRHPAFIATAGAIAWLILMMVTIYICQRHSKRYSTKKRSDLVNGLYRFASEDTIIKHRMDTSDSPWLSNTWKSTSCSRNYSSTTSMNSQFLWSETKDAADFHKSTISFERKSEGSRSQIISVVPDSSSLYGALYVDLPGRDMTTFQRPLPGKHAVTGPCGRERPVPLEMPGKHDVAAPSGRERPVPLTMFDQRSFSQFCTANHNHFYGDARNKLQRKPTDSPNISLKESWVHNFKKELHQVNSAPLSPSCQTPENGRVPGFKRPEIQQSGNGDYAKVMKTFSSPKILQYTTSLKVMDLLPFTALPPPPVPPPQEDSSRDAQEDIFSNSSANSGRSQEKDQKRNNIHQKQTPPNTLNFNRASAASLSFSMNGDNVLTPEDVEKYLELGAPEDNSGRNSVIDSTLPQPIRSAHTYGYICSPLSSELVESVQMDEDDDLEMDDVNSLKSYRKYCETPTSSISEYESSIAGSLVNGWGSVSEDNYTSARCSMVSSTDGSFLMDANFAKALAVAVDSFCFGEDGGTDRVYTDYAPFPAPLDGVTPGNTMAENGEMTKKKGKRSALPVLDWNIDWMDEMETKYSAKNHFPFNKKINPFN</sequence>
<dbReference type="SMART" id="SM00060">
    <property type="entry name" value="FN3"/>
    <property type="match status" value="2"/>
</dbReference>
<feature type="domain" description="Ig-like" evidence="7">
    <location>
        <begin position="70"/>
        <end position="162"/>
    </location>
</feature>
<reference evidence="9" key="1">
    <citation type="submission" date="2022-03" db="EMBL/GenBank/DDBJ databases">
        <authorList>
            <person name="Alioto T."/>
            <person name="Alioto T."/>
            <person name="Gomez Garrido J."/>
        </authorList>
    </citation>
    <scope>NUCLEOTIDE SEQUENCE</scope>
</reference>
<keyword evidence="1" id="KW-0677">Repeat</keyword>
<dbReference type="EMBL" id="OW240921">
    <property type="protein sequence ID" value="CAH2320369.1"/>
    <property type="molecule type" value="Genomic_DNA"/>
</dbReference>
<dbReference type="CDD" id="cd00063">
    <property type="entry name" value="FN3"/>
    <property type="match status" value="2"/>
</dbReference>
<proteinExistence type="predicted"/>
<evidence type="ECO:0000313" key="10">
    <source>
        <dbReference type="Proteomes" id="UP001295444"/>
    </source>
</evidence>
<dbReference type="Pfam" id="PF00041">
    <property type="entry name" value="fn3"/>
    <property type="match status" value="1"/>
</dbReference>
<dbReference type="PROSITE" id="PS50853">
    <property type="entry name" value="FN3"/>
    <property type="match status" value="2"/>
</dbReference>
<dbReference type="InterPro" id="IPR013098">
    <property type="entry name" value="Ig_I-set"/>
</dbReference>
<dbReference type="SUPFAM" id="SSF48726">
    <property type="entry name" value="Immunoglobulin"/>
    <property type="match status" value="3"/>
</dbReference>
<dbReference type="Pfam" id="PF07679">
    <property type="entry name" value="I-set"/>
    <property type="match status" value="2"/>
</dbReference>
<feature type="transmembrane region" description="Helical" evidence="5">
    <location>
        <begin position="588"/>
        <end position="609"/>
    </location>
</feature>
<dbReference type="SMART" id="SM00409">
    <property type="entry name" value="IG"/>
    <property type="match status" value="3"/>
</dbReference>
<accession>A0AAD1WML7</accession>
<gene>
    <name evidence="9" type="ORF">PECUL_23A044550</name>
</gene>
<dbReference type="GO" id="GO:0098609">
    <property type="term" value="P:cell-cell adhesion"/>
    <property type="evidence" value="ECO:0007669"/>
    <property type="project" value="TreeGrafter"/>
</dbReference>
<dbReference type="InterPro" id="IPR013783">
    <property type="entry name" value="Ig-like_fold"/>
</dbReference>
<dbReference type="FunFam" id="2.60.40.10:FF:000032">
    <property type="entry name" value="palladin isoform X1"/>
    <property type="match status" value="1"/>
</dbReference>
<dbReference type="InterPro" id="IPR007110">
    <property type="entry name" value="Ig-like_dom"/>
</dbReference>
<dbReference type="Proteomes" id="UP001295444">
    <property type="component" value="Chromosome 10"/>
</dbReference>
<organism evidence="9 10">
    <name type="scientific">Pelobates cultripes</name>
    <name type="common">Western spadefoot toad</name>
    <dbReference type="NCBI Taxonomy" id="61616"/>
    <lineage>
        <taxon>Eukaryota</taxon>
        <taxon>Metazoa</taxon>
        <taxon>Chordata</taxon>
        <taxon>Craniata</taxon>
        <taxon>Vertebrata</taxon>
        <taxon>Euteleostomi</taxon>
        <taxon>Amphibia</taxon>
        <taxon>Batrachia</taxon>
        <taxon>Anura</taxon>
        <taxon>Pelobatoidea</taxon>
        <taxon>Pelobatidae</taxon>
        <taxon>Pelobates</taxon>
    </lineage>
</organism>
<keyword evidence="5" id="KW-0472">Membrane</keyword>
<dbReference type="SUPFAM" id="SSF49265">
    <property type="entry name" value="Fibronectin type III"/>
    <property type="match status" value="1"/>
</dbReference>
<dbReference type="SMART" id="SM00408">
    <property type="entry name" value="IGc2"/>
    <property type="match status" value="3"/>
</dbReference>